<dbReference type="Pfam" id="PF05960">
    <property type="entry name" value="DUF885"/>
    <property type="match status" value="1"/>
</dbReference>
<dbReference type="PANTHER" id="PTHR33361">
    <property type="entry name" value="GLR0591 PROTEIN"/>
    <property type="match status" value="1"/>
</dbReference>
<dbReference type="InterPro" id="IPR010281">
    <property type="entry name" value="DUF885"/>
</dbReference>
<protein>
    <recommendedName>
        <fullName evidence="4">DUF885 domain-containing protein</fullName>
    </recommendedName>
</protein>
<evidence type="ECO:0000256" key="1">
    <source>
        <dbReference type="SAM" id="Phobius"/>
    </source>
</evidence>
<evidence type="ECO:0008006" key="4">
    <source>
        <dbReference type="Google" id="ProtNLM"/>
    </source>
</evidence>
<keyword evidence="3" id="KW-1185">Reference proteome</keyword>
<sequence>MGDKSTVTAFSADSTELDSFFNNPSTTAIPDDSIRDVDIEGRRCCNSQRLIVGIIVLLGVICLITGIVLLSLAKERKECDVKTTPNPQKREEKNMKAVNGCAPSKEAMRVSLYNLLDSVQAKAFELNPNMLIYKPQVTKEEIRQNCKPYDPTPSEIKRRTDEAWRLLAKINDTDIDLAKLKPRERKAISQAKLYLRHVFGLPYGANYYNADWMLGPNFFCWHPICYIGQEMSGHLASFAPKNASDMDTIREILEAYKKSIIQYIDNVRLGVKSGMVGSIEECRAGLDVMKSRFSHIATSKEGVLKETFVEEILKPSFYKDMTQKMTEEWQKRTGKTIIDTMKEYLIENIGAPVNNLLSYLGDEHMRHCVPSNISSGLYNLPLKYVYINGKPDMSKPTKRKLPTGEPISGTQTHESILSFFITNDMTPDEVYNKGWEMVNKTYPQILALVRKITGVEDTEAAVKQFKANISSQDMYFNKEPFPANETGSDAFKRCSTIKGAMEFCPKRWEAFQMWLKASREAMSFLEPKTIHMFYFTGQKQTTPSCPVQLAPDFNPSSAAQSYDNSAAGEACNENCRYNIPFFLDNMGPLFSEWSVNAHEARPGHHTQVQGFAEHFMDNCGGVISWINQVSQSIAFAEGWGLYAEMLIADDTDSYDDNPWQKYGALKWRLWRALRLVLDTGLHSKGMSRQEGLDLLAKYAWDTSDIAQKEMTRYQSGPGQASAYMIGQLEIQKLREYTVKNLKEKFTLKEFHYQILKQGSAPTSFLESYIKQYVACKLEPKTPGCELILNPIKTNMESNAALMRAFPKQPYSRRLYV</sequence>
<reference evidence="2 3" key="1">
    <citation type="submission" date="2022-05" db="EMBL/GenBank/DDBJ databases">
        <authorList>
            <consortium name="Genoscope - CEA"/>
            <person name="William W."/>
        </authorList>
    </citation>
    <scope>NUCLEOTIDE SEQUENCE [LARGE SCALE GENOMIC DNA]</scope>
</reference>
<keyword evidence="1" id="KW-0812">Transmembrane</keyword>
<dbReference type="EMBL" id="CALNXI010002088">
    <property type="protein sequence ID" value="CAH3182808.1"/>
    <property type="molecule type" value="Genomic_DNA"/>
</dbReference>
<organism evidence="2 3">
    <name type="scientific">Porites evermanni</name>
    <dbReference type="NCBI Taxonomy" id="104178"/>
    <lineage>
        <taxon>Eukaryota</taxon>
        <taxon>Metazoa</taxon>
        <taxon>Cnidaria</taxon>
        <taxon>Anthozoa</taxon>
        <taxon>Hexacorallia</taxon>
        <taxon>Scleractinia</taxon>
        <taxon>Fungiina</taxon>
        <taxon>Poritidae</taxon>
        <taxon>Porites</taxon>
    </lineage>
</organism>
<gene>
    <name evidence="2" type="ORF">PEVE_00014400</name>
</gene>
<name>A0ABN8RZB9_9CNID</name>
<accession>A0ABN8RZB9</accession>
<evidence type="ECO:0000313" key="2">
    <source>
        <dbReference type="EMBL" id="CAH3182808.1"/>
    </source>
</evidence>
<dbReference type="PANTHER" id="PTHR33361:SF2">
    <property type="entry name" value="DUF885 DOMAIN-CONTAINING PROTEIN"/>
    <property type="match status" value="1"/>
</dbReference>
<evidence type="ECO:0000313" key="3">
    <source>
        <dbReference type="Proteomes" id="UP001159427"/>
    </source>
</evidence>
<keyword evidence="1" id="KW-0472">Membrane</keyword>
<proteinExistence type="predicted"/>
<comment type="caution">
    <text evidence="2">The sequence shown here is derived from an EMBL/GenBank/DDBJ whole genome shotgun (WGS) entry which is preliminary data.</text>
</comment>
<keyword evidence="1" id="KW-1133">Transmembrane helix</keyword>
<feature type="transmembrane region" description="Helical" evidence="1">
    <location>
        <begin position="50"/>
        <end position="73"/>
    </location>
</feature>
<dbReference type="Proteomes" id="UP001159427">
    <property type="component" value="Unassembled WGS sequence"/>
</dbReference>